<organism evidence="2 3">
    <name type="scientific">Zymoseptoria tritici (strain ST99CH_3D7)</name>
    <dbReference type="NCBI Taxonomy" id="1276538"/>
    <lineage>
        <taxon>Eukaryota</taxon>
        <taxon>Fungi</taxon>
        <taxon>Dikarya</taxon>
        <taxon>Ascomycota</taxon>
        <taxon>Pezizomycotina</taxon>
        <taxon>Dothideomycetes</taxon>
        <taxon>Dothideomycetidae</taxon>
        <taxon>Mycosphaerellales</taxon>
        <taxon>Mycosphaerellaceae</taxon>
        <taxon>Zymoseptoria</taxon>
    </lineage>
</organism>
<reference evidence="2 3" key="1">
    <citation type="submission" date="2016-06" db="EMBL/GenBank/DDBJ databases">
        <authorList>
            <person name="Kjaerup R.B."/>
            <person name="Dalgaard T.S."/>
            <person name="Juul-Madsen H.R."/>
        </authorList>
    </citation>
    <scope>NUCLEOTIDE SEQUENCE [LARGE SCALE GENOMIC DNA]</scope>
</reference>
<dbReference type="Proteomes" id="UP000215127">
    <property type="component" value="Chromosome 2"/>
</dbReference>
<dbReference type="AlphaFoldDB" id="A0A1X7RLD9"/>
<evidence type="ECO:0000313" key="2">
    <source>
        <dbReference type="EMBL" id="SMQ48245.1"/>
    </source>
</evidence>
<feature type="transmembrane region" description="Helical" evidence="1">
    <location>
        <begin position="371"/>
        <end position="390"/>
    </location>
</feature>
<gene>
    <name evidence="2" type="ORF">ZT3D7_G3394</name>
</gene>
<dbReference type="PANTHER" id="PTHR43591">
    <property type="entry name" value="METHYLTRANSFERASE"/>
    <property type="match status" value="1"/>
</dbReference>
<dbReference type="Gene3D" id="3.40.50.150">
    <property type="entry name" value="Vaccinia Virus protein VP39"/>
    <property type="match status" value="1"/>
</dbReference>
<dbReference type="GO" id="GO:0008168">
    <property type="term" value="F:methyltransferase activity"/>
    <property type="evidence" value="ECO:0007669"/>
    <property type="project" value="TreeGrafter"/>
</dbReference>
<dbReference type="CDD" id="cd02440">
    <property type="entry name" value="AdoMet_MTases"/>
    <property type="match status" value="1"/>
</dbReference>
<keyword evidence="1" id="KW-0472">Membrane</keyword>
<dbReference type="EMBL" id="LT853693">
    <property type="protein sequence ID" value="SMQ48245.1"/>
    <property type="molecule type" value="Genomic_DNA"/>
</dbReference>
<evidence type="ECO:0008006" key="4">
    <source>
        <dbReference type="Google" id="ProtNLM"/>
    </source>
</evidence>
<keyword evidence="1" id="KW-1133">Transmembrane helix</keyword>
<proteinExistence type="predicted"/>
<accession>A0A1X7RLD9</accession>
<keyword evidence="1" id="KW-0812">Transmembrane</keyword>
<dbReference type="PANTHER" id="PTHR43591:SF24">
    <property type="entry name" value="2-METHOXY-6-POLYPRENYL-1,4-BENZOQUINOL METHYLASE, MITOCHONDRIAL"/>
    <property type="match status" value="1"/>
</dbReference>
<name>A0A1X7RLD9_ZYMT9</name>
<dbReference type="STRING" id="1276538.A0A1X7RLD9"/>
<dbReference type="InterPro" id="IPR029063">
    <property type="entry name" value="SAM-dependent_MTases_sf"/>
</dbReference>
<evidence type="ECO:0000256" key="1">
    <source>
        <dbReference type="SAM" id="Phobius"/>
    </source>
</evidence>
<protein>
    <recommendedName>
        <fullName evidence="4">Methyltransferase domain-containing protein</fullName>
    </recommendedName>
</protein>
<dbReference type="SUPFAM" id="SSF53335">
    <property type="entry name" value="S-adenosyl-L-methionine-dependent methyltransferases"/>
    <property type="match status" value="1"/>
</dbReference>
<keyword evidence="3" id="KW-1185">Reference proteome</keyword>
<dbReference type="Pfam" id="PF13489">
    <property type="entry name" value="Methyltransf_23"/>
    <property type="match status" value="1"/>
</dbReference>
<evidence type="ECO:0000313" key="3">
    <source>
        <dbReference type="Proteomes" id="UP000215127"/>
    </source>
</evidence>
<sequence>MNRADGDPRQAPAGRYMHNMPCDAEHLHTGSNLIDIEKLRRDLDSQNENAYDWTYENGRRYASTELGHYYMPNDEPEIQRLNEQHWILTQVKGGKLHHAPLTKRDGLKILDVGCGSGIWCLQIAEDFPKAMVFGMDVSPVQPQKKPANVEWFTKDMEKEWPFPDEYFDFIHLSLVHGCVGNWDEMLAKMVRHLAPGGFLEHQEFSLCRQYLMDEDHNPLPMSEDINELPPFFQWNRYMDQAAQKRGRPLQLGPHLHTFQKHAGLLDVHETVFPHKWGTWPTDPTERALGARTMLSAMSGMEGFTTILFTKVLGWSLEDTQAFIVKVKRDMRDDSLRKVMDLHVVYGRKAGYPNDASRNSSHSTGSSQHVQVGLGILLGAAIASVASLWFMRRRKPLF</sequence>